<gene>
    <name evidence="1" type="ORF">EVAR_88625_1</name>
</gene>
<accession>A0A4C1WZM7</accession>
<sequence length="333" mass="37640">MSPGRRERPRFRAGARIRIVKDRDNGLIKVDTWGYPVTCEIASGSELLQQRIGEDNTAELEECRQKAQKEKSETQRRIRAFLYVLGTTAKRMPGVKRLRKTKGEVDPRAPVSVKQLQDHYTNEFSKYMALTSATLKVNKATYEGILGMYLSKSEARLTAALKDAEAAVYDNNSQKILRGGITLEERILEIAEVIIKSKTSSDFWGASIPSQVQARSWTVPDITWVNGVPCCRKTKWVVKYFVIVRDVVITTTLRAARDLRENLASQLRADAISKVRTMASVLVNGFRGTKNCDRLIVKEALMSHFEIIMTTRLAGAKQVLLMDKVNQLLFITR</sequence>
<dbReference type="InterPro" id="IPR027417">
    <property type="entry name" value="P-loop_NTPase"/>
</dbReference>
<dbReference type="Gene3D" id="3.40.50.300">
    <property type="entry name" value="P-loop containing nucleotide triphosphate hydrolases"/>
    <property type="match status" value="1"/>
</dbReference>
<dbReference type="OrthoDB" id="9995375at2759"/>
<protein>
    <submittedName>
        <fullName evidence="1">Uncharacterized protein</fullName>
    </submittedName>
</protein>
<dbReference type="EMBL" id="BGZK01000706">
    <property type="protein sequence ID" value="GBP56996.1"/>
    <property type="molecule type" value="Genomic_DNA"/>
</dbReference>
<evidence type="ECO:0000313" key="1">
    <source>
        <dbReference type="EMBL" id="GBP56996.1"/>
    </source>
</evidence>
<keyword evidence="2" id="KW-1185">Reference proteome</keyword>
<evidence type="ECO:0000313" key="2">
    <source>
        <dbReference type="Proteomes" id="UP000299102"/>
    </source>
</evidence>
<comment type="caution">
    <text evidence="1">The sequence shown here is derived from an EMBL/GenBank/DDBJ whole genome shotgun (WGS) entry which is preliminary data.</text>
</comment>
<reference evidence="1 2" key="1">
    <citation type="journal article" date="2019" name="Commun. Biol.">
        <title>The bagworm genome reveals a unique fibroin gene that provides high tensile strength.</title>
        <authorList>
            <person name="Kono N."/>
            <person name="Nakamura H."/>
            <person name="Ohtoshi R."/>
            <person name="Tomita M."/>
            <person name="Numata K."/>
            <person name="Arakawa K."/>
        </authorList>
    </citation>
    <scope>NUCLEOTIDE SEQUENCE [LARGE SCALE GENOMIC DNA]</scope>
</reference>
<name>A0A4C1WZM7_EUMVA</name>
<dbReference type="Proteomes" id="UP000299102">
    <property type="component" value="Unassembled WGS sequence"/>
</dbReference>
<organism evidence="1 2">
    <name type="scientific">Eumeta variegata</name>
    <name type="common">Bagworm moth</name>
    <name type="synonym">Eumeta japonica</name>
    <dbReference type="NCBI Taxonomy" id="151549"/>
    <lineage>
        <taxon>Eukaryota</taxon>
        <taxon>Metazoa</taxon>
        <taxon>Ecdysozoa</taxon>
        <taxon>Arthropoda</taxon>
        <taxon>Hexapoda</taxon>
        <taxon>Insecta</taxon>
        <taxon>Pterygota</taxon>
        <taxon>Neoptera</taxon>
        <taxon>Endopterygota</taxon>
        <taxon>Lepidoptera</taxon>
        <taxon>Glossata</taxon>
        <taxon>Ditrysia</taxon>
        <taxon>Tineoidea</taxon>
        <taxon>Psychidae</taxon>
        <taxon>Oiketicinae</taxon>
        <taxon>Eumeta</taxon>
    </lineage>
</organism>
<proteinExistence type="predicted"/>
<dbReference type="AlphaFoldDB" id="A0A4C1WZM7"/>